<feature type="signal peptide" evidence="1">
    <location>
        <begin position="1"/>
        <end position="17"/>
    </location>
</feature>
<feature type="chain" id="PRO_5046885795" description="Subtilisin" evidence="1">
    <location>
        <begin position="18"/>
        <end position="405"/>
    </location>
</feature>
<organism evidence="2 3">
    <name type="scientific">Prorocentrum cordatum</name>
    <dbReference type="NCBI Taxonomy" id="2364126"/>
    <lineage>
        <taxon>Eukaryota</taxon>
        <taxon>Sar</taxon>
        <taxon>Alveolata</taxon>
        <taxon>Dinophyceae</taxon>
        <taxon>Prorocentrales</taxon>
        <taxon>Prorocentraceae</taxon>
        <taxon>Prorocentrum</taxon>
    </lineage>
</organism>
<name>A0ABN9RXG7_9DINO</name>
<evidence type="ECO:0000313" key="2">
    <source>
        <dbReference type="EMBL" id="CAK0824082.1"/>
    </source>
</evidence>
<keyword evidence="3" id="KW-1185">Reference proteome</keyword>
<comment type="caution">
    <text evidence="2">The sequence shown here is derived from an EMBL/GenBank/DDBJ whole genome shotgun (WGS) entry which is preliminary data.</text>
</comment>
<dbReference type="Gene3D" id="3.90.1720.30">
    <property type="entry name" value="PPPDE domains"/>
    <property type="match status" value="1"/>
</dbReference>
<keyword evidence="1" id="KW-0732">Signal</keyword>
<evidence type="ECO:0008006" key="4">
    <source>
        <dbReference type="Google" id="ProtNLM"/>
    </source>
</evidence>
<accession>A0ABN9RXG7</accession>
<reference evidence="2" key="1">
    <citation type="submission" date="2023-10" db="EMBL/GenBank/DDBJ databases">
        <authorList>
            <person name="Chen Y."/>
            <person name="Shah S."/>
            <person name="Dougan E. K."/>
            <person name="Thang M."/>
            <person name="Chan C."/>
        </authorList>
    </citation>
    <scope>NUCLEOTIDE SEQUENCE [LARGE SCALE GENOMIC DNA]</scope>
</reference>
<sequence>MARLALAFPCFTGFALAARQVRTLEGAAAAAEDGAAARADGAVAALAELHGAAAQGGIRHDGRYFVFLEVYELKGSRSWESSRMVSGAVSGQNVAGLAQITEGTNVTEMSGAFYHSEVVFCDRSGFQAADVTYLEDLLKGSWWSSYQDIPVEWWEQRHASCHTLSYGGGYSSESCSGIYKYSQYLSSRRAGIGNADTGAAYKYIYGTTDFDASSARDVVCGGHCGLEWSSDAYHPVTRNCNYFSSTMMSCVLGLSQSTPNLGVSDMRHIWKCSSCKLLKRGQTVRVKSDMNSAGKNGSMIPAGVEGTVVTLNGAGDASVYFGTLGQQWVYSKNFHKFANVWNAQDLVVVKVGFKSAGTSHIELRPGKKGEILKIDEDGDALARFDGIEGNQWVDQSDFDKLVKAG</sequence>
<dbReference type="InterPro" id="IPR042266">
    <property type="entry name" value="PPPDE_sf"/>
</dbReference>
<proteinExistence type="predicted"/>
<dbReference type="EMBL" id="CAUYUJ010008480">
    <property type="protein sequence ID" value="CAK0824082.1"/>
    <property type="molecule type" value="Genomic_DNA"/>
</dbReference>
<dbReference type="Proteomes" id="UP001189429">
    <property type="component" value="Unassembled WGS sequence"/>
</dbReference>
<evidence type="ECO:0000313" key="3">
    <source>
        <dbReference type="Proteomes" id="UP001189429"/>
    </source>
</evidence>
<gene>
    <name evidence="2" type="ORF">PCOR1329_LOCUS24583</name>
</gene>
<evidence type="ECO:0000256" key="1">
    <source>
        <dbReference type="SAM" id="SignalP"/>
    </source>
</evidence>
<protein>
    <recommendedName>
        <fullName evidence="4">Subtilisin</fullName>
    </recommendedName>
</protein>